<dbReference type="EMBL" id="JAYFUL010000010">
    <property type="protein sequence ID" value="MEA5257797.1"/>
    <property type="molecule type" value="Genomic_DNA"/>
</dbReference>
<sequence>MKTNKLFLSAFLFASLIACKTEEPVVTEESKYMEEGYVLSTLSQSTASNAYYVGHYTTIPGENIDMTAKSSYEYFYPRATWKNFMFGQSLKNEQTLSKQAVLKSTGLMTEVASIPLLSYVWDVEIINENLGVYTTGVNHSVHLFNPTTMEKLGDIDMSKAMDIPANDRNNYNTIIYRKQDNKLFLPLYTDNSKTGNYYDSQNVYVEVINLTTKQWEKTLTIEQAMYPISRGLENSMVDESGNIYILTQGSYGLDNQLGINAAKRSRPQILKIPANSTEFDATYKFNPVDAIGLNSLLVQLAMGTIYHENGIAFAAVSGQSNSARVLELVGKLANGTITAVEYQELSNSVFNDPDQRWVKLDLNAKTAAIIQDIPLTAAYAYPFSYKYDSKFYFNVNNANLGLNGYYVYDPVTGKASKAINIAKGGVVNHFIKLTK</sequence>
<evidence type="ECO:0000313" key="3">
    <source>
        <dbReference type="Proteomes" id="UP001304671"/>
    </source>
</evidence>
<gene>
    <name evidence="2" type="ORF">VB264_08370</name>
</gene>
<reference evidence="2 3" key="1">
    <citation type="submission" date="2023-12" db="EMBL/GenBank/DDBJ databases">
        <title>Novel species of the genus Arcicella isolated from rivers.</title>
        <authorList>
            <person name="Lu H."/>
        </authorList>
    </citation>
    <scope>NUCLEOTIDE SEQUENCE [LARGE SCALE GENOMIC DNA]</scope>
    <source>
        <strain evidence="2 3">LMG 21963</strain>
    </source>
</reference>
<keyword evidence="1" id="KW-0732">Signal</keyword>
<dbReference type="RefSeq" id="WP_323248419.1">
    <property type="nucleotide sequence ID" value="NZ_JAYFUL010000010.1"/>
</dbReference>
<organism evidence="2 3">
    <name type="scientific">Arcicella aquatica</name>
    <dbReference type="NCBI Taxonomy" id="217141"/>
    <lineage>
        <taxon>Bacteria</taxon>
        <taxon>Pseudomonadati</taxon>
        <taxon>Bacteroidota</taxon>
        <taxon>Cytophagia</taxon>
        <taxon>Cytophagales</taxon>
        <taxon>Flectobacillaceae</taxon>
        <taxon>Arcicella</taxon>
    </lineage>
</organism>
<protein>
    <recommendedName>
        <fullName evidence="4">DUF4374 domain-containing protein</fullName>
    </recommendedName>
</protein>
<dbReference type="PROSITE" id="PS51257">
    <property type="entry name" value="PROKAR_LIPOPROTEIN"/>
    <property type="match status" value="1"/>
</dbReference>
<evidence type="ECO:0000256" key="1">
    <source>
        <dbReference type="SAM" id="SignalP"/>
    </source>
</evidence>
<feature type="chain" id="PRO_5045925342" description="DUF4374 domain-containing protein" evidence="1">
    <location>
        <begin position="21"/>
        <end position="435"/>
    </location>
</feature>
<evidence type="ECO:0008006" key="4">
    <source>
        <dbReference type="Google" id="ProtNLM"/>
    </source>
</evidence>
<feature type="signal peptide" evidence="1">
    <location>
        <begin position="1"/>
        <end position="20"/>
    </location>
</feature>
<evidence type="ECO:0000313" key="2">
    <source>
        <dbReference type="EMBL" id="MEA5257797.1"/>
    </source>
</evidence>
<accession>A0ABU5QL56</accession>
<comment type="caution">
    <text evidence="2">The sequence shown here is derived from an EMBL/GenBank/DDBJ whole genome shotgun (WGS) entry which is preliminary data.</text>
</comment>
<name>A0ABU5QL56_9BACT</name>
<dbReference type="Proteomes" id="UP001304671">
    <property type="component" value="Unassembled WGS sequence"/>
</dbReference>
<proteinExistence type="predicted"/>
<keyword evidence="3" id="KW-1185">Reference proteome</keyword>